<comment type="caution">
    <text evidence="2">The sequence shown here is derived from an EMBL/GenBank/DDBJ whole genome shotgun (WGS) entry which is preliminary data.</text>
</comment>
<evidence type="ECO:0000313" key="2">
    <source>
        <dbReference type="EMBL" id="OGC60194.1"/>
    </source>
</evidence>
<reference evidence="2 3" key="1">
    <citation type="journal article" date="2016" name="Nat. Commun.">
        <title>Thousands of microbial genomes shed light on interconnected biogeochemical processes in an aquifer system.</title>
        <authorList>
            <person name="Anantharaman K."/>
            <person name="Brown C.T."/>
            <person name="Hug L.A."/>
            <person name="Sharon I."/>
            <person name="Castelle C.J."/>
            <person name="Probst A.J."/>
            <person name="Thomas B.C."/>
            <person name="Singh A."/>
            <person name="Wilkins M.J."/>
            <person name="Karaoz U."/>
            <person name="Brodie E.L."/>
            <person name="Williams K.H."/>
            <person name="Hubbard S.S."/>
            <person name="Banfield J.F."/>
        </authorList>
    </citation>
    <scope>NUCLEOTIDE SEQUENCE [LARGE SCALE GENOMIC DNA]</scope>
</reference>
<organism evidence="2 3">
    <name type="scientific">candidate division WWE3 bacterium RIFCSPLOWO2_01_FULL_53_14</name>
    <dbReference type="NCBI Taxonomy" id="1802628"/>
    <lineage>
        <taxon>Bacteria</taxon>
        <taxon>Katanobacteria</taxon>
    </lineage>
</organism>
<evidence type="ECO:0000313" key="3">
    <source>
        <dbReference type="Proteomes" id="UP000176967"/>
    </source>
</evidence>
<sequence length="247" mass="28579">MKKSIFAPWLIRFYEWYFSVRGSYQPRQENFCRFGRTVFLWAPLYWFFCRRFALGMRPWMPVMLTAYGLMLLAFPVGTLIVGFAILWIWFLIQPKILNPVWKFLTRPVAGRVRVGYVLLVALFAGLSYLSPEGFLTSLVYLVGLVLAVAVIMALVAGLVVFFLFLRDFLREWITFSISIRLRIRLPKVRVSAPPIPLPVRSAAANVGGIFSTAWHFLVVLKRKTICPWVSFQNGRIEFLFAPEPIKE</sequence>
<dbReference type="EMBL" id="MEVL01000023">
    <property type="protein sequence ID" value="OGC60194.1"/>
    <property type="molecule type" value="Genomic_DNA"/>
</dbReference>
<keyword evidence="1" id="KW-0812">Transmembrane</keyword>
<proteinExistence type="predicted"/>
<keyword evidence="1" id="KW-0472">Membrane</keyword>
<feature type="transmembrane region" description="Helical" evidence="1">
    <location>
        <begin position="137"/>
        <end position="165"/>
    </location>
</feature>
<feature type="transmembrane region" description="Helical" evidence="1">
    <location>
        <begin position="113"/>
        <end position="131"/>
    </location>
</feature>
<name>A0A1F4VSM3_UNCKA</name>
<keyword evidence="1" id="KW-1133">Transmembrane helix</keyword>
<evidence type="ECO:0000256" key="1">
    <source>
        <dbReference type="SAM" id="Phobius"/>
    </source>
</evidence>
<gene>
    <name evidence="2" type="ORF">A2890_00710</name>
</gene>
<dbReference type="AlphaFoldDB" id="A0A1F4VSM3"/>
<feature type="transmembrane region" description="Helical" evidence="1">
    <location>
        <begin position="68"/>
        <end position="92"/>
    </location>
</feature>
<accession>A0A1F4VSM3</accession>
<feature type="transmembrane region" description="Helical" evidence="1">
    <location>
        <begin position="31"/>
        <end position="48"/>
    </location>
</feature>
<dbReference type="Proteomes" id="UP000176967">
    <property type="component" value="Unassembled WGS sequence"/>
</dbReference>
<protein>
    <submittedName>
        <fullName evidence="2">Uncharacterized protein</fullName>
    </submittedName>
</protein>
<dbReference type="STRING" id="1802628.A2890_00710"/>